<dbReference type="WBParaSite" id="SBAD_0000700301-mRNA-1">
    <property type="protein sequence ID" value="SBAD_0000700301-mRNA-1"/>
    <property type="gene ID" value="SBAD_0000700301"/>
</dbReference>
<evidence type="ECO:0000256" key="4">
    <source>
        <dbReference type="ARBA" id="ARBA00023274"/>
    </source>
</evidence>
<dbReference type="Gene3D" id="1.10.10.1760">
    <property type="entry name" value="60S ribosomal protein L36"/>
    <property type="match status" value="1"/>
</dbReference>
<dbReference type="Proteomes" id="UP000270296">
    <property type="component" value="Unassembled WGS sequence"/>
</dbReference>
<comment type="similarity">
    <text evidence="1 5">Belongs to the eukaryotic ribosomal protein eL36 family.</text>
</comment>
<keyword evidence="7" id="KW-1185">Reference proteome</keyword>
<dbReference type="GO" id="GO:0006412">
    <property type="term" value="P:translation"/>
    <property type="evidence" value="ECO:0007669"/>
    <property type="project" value="InterPro"/>
</dbReference>
<dbReference type="InterPro" id="IPR000509">
    <property type="entry name" value="Ribosomal_eL36"/>
</dbReference>
<dbReference type="PANTHER" id="PTHR10114">
    <property type="entry name" value="60S RIBOSOMAL PROTEIN L36"/>
    <property type="match status" value="1"/>
</dbReference>
<sequence length="106" mass="12483">MVVQYELSVGLKKGHKVTKNVKRKRPSQMKGRLTKHVKFVRDIVREVCGLAPYEKRTIELLRVSRDKKALKYLKQRIGCHKRAKRKRDEMQNILTAMRKAHGHGHK</sequence>
<evidence type="ECO:0000256" key="1">
    <source>
        <dbReference type="ARBA" id="ARBA00006509"/>
    </source>
</evidence>
<dbReference type="FunFam" id="1.10.10.1760:FF:000003">
    <property type="entry name" value="60S ribosomal protein L36"/>
    <property type="match status" value="1"/>
</dbReference>
<dbReference type="GO" id="GO:1990904">
    <property type="term" value="C:ribonucleoprotein complex"/>
    <property type="evidence" value="ECO:0007669"/>
    <property type="project" value="UniProtKB-KW"/>
</dbReference>
<dbReference type="AlphaFoldDB" id="A0A183ISZ3"/>
<evidence type="ECO:0000313" key="7">
    <source>
        <dbReference type="Proteomes" id="UP000270296"/>
    </source>
</evidence>
<dbReference type="OrthoDB" id="9616667at2759"/>
<comment type="subunit">
    <text evidence="2">Component of the large ribosomal subunit.</text>
</comment>
<proteinExistence type="inferred from homology"/>
<accession>A0A183ISZ3</accession>
<keyword evidence="3 5" id="KW-0689">Ribosomal protein</keyword>
<dbReference type="EMBL" id="UZAM01010008">
    <property type="protein sequence ID" value="VDP10712.1"/>
    <property type="molecule type" value="Genomic_DNA"/>
</dbReference>
<reference evidence="6 7" key="2">
    <citation type="submission" date="2018-11" db="EMBL/GenBank/DDBJ databases">
        <authorList>
            <consortium name="Pathogen Informatics"/>
        </authorList>
    </citation>
    <scope>NUCLEOTIDE SEQUENCE [LARGE SCALE GENOMIC DNA]</scope>
</reference>
<dbReference type="Pfam" id="PF01158">
    <property type="entry name" value="Ribosomal_L36e"/>
    <property type="match status" value="1"/>
</dbReference>
<dbReference type="InterPro" id="IPR038097">
    <property type="entry name" value="Ribosomal_eL36_sf"/>
</dbReference>
<protein>
    <recommendedName>
        <fullName evidence="5">60S ribosomal protein L36</fullName>
    </recommendedName>
</protein>
<evidence type="ECO:0000313" key="6">
    <source>
        <dbReference type="EMBL" id="VDP10712.1"/>
    </source>
</evidence>
<keyword evidence="4 5" id="KW-0687">Ribonucleoprotein</keyword>
<dbReference type="GO" id="GO:0005840">
    <property type="term" value="C:ribosome"/>
    <property type="evidence" value="ECO:0007669"/>
    <property type="project" value="UniProtKB-KW"/>
</dbReference>
<evidence type="ECO:0000313" key="8">
    <source>
        <dbReference type="WBParaSite" id="SBAD_0000700301-mRNA-1"/>
    </source>
</evidence>
<gene>
    <name evidence="6" type="ORF">SBAD_LOCUS6740</name>
</gene>
<dbReference type="GO" id="GO:0003735">
    <property type="term" value="F:structural constituent of ribosome"/>
    <property type="evidence" value="ECO:0007669"/>
    <property type="project" value="InterPro"/>
</dbReference>
<name>A0A183ISZ3_9BILA</name>
<evidence type="ECO:0000256" key="3">
    <source>
        <dbReference type="ARBA" id="ARBA00022980"/>
    </source>
</evidence>
<reference evidence="8" key="1">
    <citation type="submission" date="2016-06" db="UniProtKB">
        <authorList>
            <consortium name="WormBaseParasite"/>
        </authorList>
    </citation>
    <scope>IDENTIFICATION</scope>
</reference>
<organism evidence="8">
    <name type="scientific">Soboliphyme baturini</name>
    <dbReference type="NCBI Taxonomy" id="241478"/>
    <lineage>
        <taxon>Eukaryota</taxon>
        <taxon>Metazoa</taxon>
        <taxon>Ecdysozoa</taxon>
        <taxon>Nematoda</taxon>
        <taxon>Enoplea</taxon>
        <taxon>Dorylaimia</taxon>
        <taxon>Dioctophymatida</taxon>
        <taxon>Dioctophymatoidea</taxon>
        <taxon>Soboliphymatidae</taxon>
        <taxon>Soboliphyme</taxon>
    </lineage>
</organism>
<dbReference type="PROSITE" id="PS01190">
    <property type="entry name" value="RIBOSOMAL_L36E"/>
    <property type="match status" value="1"/>
</dbReference>
<evidence type="ECO:0000256" key="2">
    <source>
        <dbReference type="ARBA" id="ARBA00011133"/>
    </source>
</evidence>
<evidence type="ECO:0000256" key="5">
    <source>
        <dbReference type="RuleBase" id="RU000665"/>
    </source>
</evidence>